<sequence>MVELNSPVKIESNASPEVARFLQSERNRPQHTLEHQTEDGGFSVKKMMQALQSHFSNTSDISNEIAEMVEAQVEMRTRELFRQANYDALTHLPNRAYFNTTLEQLVVKAQDTETEFGLLFLDLDGFKAVNDTLGHQAGDELLRNVSARLMSAVREGDIVSRLGGDEFVVLLADVTDKELIEGVSQRIIREVSRPYWINRNDVEISTSIGISRYPLDGKTSAELVDHADQALYVSKHSGRRTYRFYDEVAEQVISPKHVLVNRLHAAVENGDIEAVFEPQIDLTSGGIVGASITAKWNEPEIGNPYLANWIEMLNESQAGYTIGAWLMDSGLYYLQQWQKYNDAIMVSIPVIDALWQQEDLVTVLNERFASYGILASQVQLEFTVQSLNEHEALHEVLNALTTAGYQITLSDVGKSPLDLSSLALLNLQELKLNRDWLQSTMATEKGQKWVQALVQMAKSLDICVIATGVETTEEAQQYQVMGCSMAQGDNWSAPVDAKKLQQTIQQQLPVIA</sequence>
<gene>
    <name evidence="3" type="ORF">NR989_11265</name>
</gene>
<dbReference type="InterPro" id="IPR001633">
    <property type="entry name" value="EAL_dom"/>
</dbReference>
<feature type="domain" description="GGDEF" evidence="2">
    <location>
        <begin position="114"/>
        <end position="247"/>
    </location>
</feature>
<dbReference type="InterPro" id="IPR035919">
    <property type="entry name" value="EAL_sf"/>
</dbReference>
<reference evidence="3 4" key="1">
    <citation type="submission" date="2022-06" db="EMBL/GenBank/DDBJ databases">
        <title>Thiomicrohabdus sp. nov, an obligately chemolithoautotrophic, sulfur-oxidizing bacterium isolated from beach of Guanyin Mountain. Amoy.</title>
        <authorList>
            <person name="Zhu H."/>
        </authorList>
    </citation>
    <scope>NUCLEOTIDE SEQUENCE [LARGE SCALE GENOMIC DNA]</scope>
    <source>
        <strain evidence="3 4">XGS-01</strain>
    </source>
</reference>
<dbReference type="SMART" id="SM00267">
    <property type="entry name" value="GGDEF"/>
    <property type="match status" value="1"/>
</dbReference>
<evidence type="ECO:0000313" key="4">
    <source>
        <dbReference type="Proteomes" id="UP001222275"/>
    </source>
</evidence>
<dbReference type="GO" id="GO:0052621">
    <property type="term" value="F:diguanylate cyclase activity"/>
    <property type="evidence" value="ECO:0007669"/>
    <property type="project" value="UniProtKB-EC"/>
</dbReference>
<dbReference type="InterPro" id="IPR043128">
    <property type="entry name" value="Rev_trsase/Diguanyl_cyclase"/>
</dbReference>
<dbReference type="Proteomes" id="UP001222275">
    <property type="component" value="Chromosome"/>
</dbReference>
<organism evidence="3 4">
    <name type="scientific">Thiomicrorhabdus lithotrophica</name>
    <dbReference type="NCBI Taxonomy" id="2949997"/>
    <lineage>
        <taxon>Bacteria</taxon>
        <taxon>Pseudomonadati</taxon>
        <taxon>Pseudomonadota</taxon>
        <taxon>Gammaproteobacteria</taxon>
        <taxon>Thiotrichales</taxon>
        <taxon>Piscirickettsiaceae</taxon>
        <taxon>Thiomicrorhabdus</taxon>
    </lineage>
</organism>
<dbReference type="SUPFAM" id="SSF55073">
    <property type="entry name" value="Nucleotide cyclase"/>
    <property type="match status" value="1"/>
</dbReference>
<evidence type="ECO:0000259" key="2">
    <source>
        <dbReference type="PROSITE" id="PS50887"/>
    </source>
</evidence>
<dbReference type="InterPro" id="IPR000160">
    <property type="entry name" value="GGDEF_dom"/>
</dbReference>
<dbReference type="CDD" id="cd01949">
    <property type="entry name" value="GGDEF"/>
    <property type="match status" value="1"/>
</dbReference>
<dbReference type="CDD" id="cd01948">
    <property type="entry name" value="EAL"/>
    <property type="match status" value="1"/>
</dbReference>
<dbReference type="EC" id="2.7.7.65" evidence="3"/>
<keyword evidence="4" id="KW-1185">Reference proteome</keyword>
<dbReference type="RefSeq" id="WP_275594835.1">
    <property type="nucleotide sequence ID" value="NZ_CP102381.1"/>
</dbReference>
<dbReference type="PROSITE" id="PS50883">
    <property type="entry name" value="EAL"/>
    <property type="match status" value="1"/>
</dbReference>
<protein>
    <submittedName>
        <fullName evidence="3">Diguanylate cyclase</fullName>
        <ecNumber evidence="3">2.7.7.65</ecNumber>
    </submittedName>
</protein>
<dbReference type="PROSITE" id="PS50887">
    <property type="entry name" value="GGDEF"/>
    <property type="match status" value="1"/>
</dbReference>
<evidence type="ECO:0000313" key="3">
    <source>
        <dbReference type="EMBL" id="WEJ62577.1"/>
    </source>
</evidence>
<evidence type="ECO:0000259" key="1">
    <source>
        <dbReference type="PROSITE" id="PS50883"/>
    </source>
</evidence>
<keyword evidence="3" id="KW-0808">Transferase</keyword>
<dbReference type="Pfam" id="PF00563">
    <property type="entry name" value="EAL"/>
    <property type="match status" value="1"/>
</dbReference>
<dbReference type="PANTHER" id="PTHR44757:SF2">
    <property type="entry name" value="BIOFILM ARCHITECTURE MAINTENANCE PROTEIN MBAA"/>
    <property type="match status" value="1"/>
</dbReference>
<dbReference type="Gene3D" id="3.30.70.270">
    <property type="match status" value="1"/>
</dbReference>
<dbReference type="InterPro" id="IPR052155">
    <property type="entry name" value="Biofilm_reg_signaling"/>
</dbReference>
<dbReference type="EMBL" id="CP102381">
    <property type="protein sequence ID" value="WEJ62577.1"/>
    <property type="molecule type" value="Genomic_DNA"/>
</dbReference>
<proteinExistence type="predicted"/>
<dbReference type="Gene3D" id="3.20.20.450">
    <property type="entry name" value="EAL domain"/>
    <property type="match status" value="1"/>
</dbReference>
<dbReference type="InterPro" id="IPR029787">
    <property type="entry name" value="Nucleotide_cyclase"/>
</dbReference>
<feature type="domain" description="EAL" evidence="1">
    <location>
        <begin position="256"/>
        <end position="508"/>
    </location>
</feature>
<accession>A0ABY8CAN1</accession>
<keyword evidence="3" id="KW-0548">Nucleotidyltransferase</keyword>
<dbReference type="SUPFAM" id="SSF141868">
    <property type="entry name" value="EAL domain-like"/>
    <property type="match status" value="1"/>
</dbReference>
<dbReference type="PANTHER" id="PTHR44757">
    <property type="entry name" value="DIGUANYLATE CYCLASE DGCP"/>
    <property type="match status" value="1"/>
</dbReference>
<name>A0ABY8CAN1_9GAMM</name>
<dbReference type="Pfam" id="PF00990">
    <property type="entry name" value="GGDEF"/>
    <property type="match status" value="1"/>
</dbReference>
<dbReference type="NCBIfam" id="TIGR00254">
    <property type="entry name" value="GGDEF"/>
    <property type="match status" value="1"/>
</dbReference>
<dbReference type="SMART" id="SM00052">
    <property type="entry name" value="EAL"/>
    <property type="match status" value="1"/>
</dbReference>